<dbReference type="InterPro" id="IPR007995">
    <property type="entry name" value="DUF742"/>
</dbReference>
<protein>
    <submittedName>
        <fullName evidence="1">DUF742 domain-containing protein</fullName>
    </submittedName>
</protein>
<dbReference type="AlphaFoldDB" id="A0A9X2SQB1"/>
<dbReference type="EMBL" id="JAMXQV010000024">
    <property type="protein sequence ID" value="MCR6488335.1"/>
    <property type="molecule type" value="Genomic_DNA"/>
</dbReference>
<proteinExistence type="predicted"/>
<gene>
    <name evidence="1" type="ORF">M8542_36445</name>
</gene>
<evidence type="ECO:0000313" key="2">
    <source>
        <dbReference type="Proteomes" id="UP001144096"/>
    </source>
</evidence>
<dbReference type="RefSeq" id="WP_257924894.1">
    <property type="nucleotide sequence ID" value="NZ_JAMXQV010000024.1"/>
</dbReference>
<keyword evidence="2" id="KW-1185">Reference proteome</keyword>
<dbReference type="Pfam" id="PF05331">
    <property type="entry name" value="DUF742"/>
    <property type="match status" value="1"/>
</dbReference>
<name>A0A9X2SQB1_9PSEU</name>
<reference evidence="1" key="1">
    <citation type="submission" date="2022-06" db="EMBL/GenBank/DDBJ databases">
        <title>Amycolatopsis iheyaensis sp. nov., a new species of the genus Amycolatopsis isolated from soil in Iheya island, Japan.</title>
        <authorList>
            <person name="Ngamcharungchit C."/>
            <person name="Kanto H."/>
            <person name="Take A."/>
            <person name="Intra B."/>
            <person name="Matsumoto A."/>
            <person name="Panbangred W."/>
            <person name="Inahashi Y."/>
        </authorList>
    </citation>
    <scope>NUCLEOTIDE SEQUENCE</scope>
    <source>
        <strain evidence="1">OK19-0408</strain>
    </source>
</reference>
<organism evidence="1 2">
    <name type="scientific">Amycolatopsis iheyensis</name>
    <dbReference type="NCBI Taxonomy" id="2945988"/>
    <lineage>
        <taxon>Bacteria</taxon>
        <taxon>Bacillati</taxon>
        <taxon>Actinomycetota</taxon>
        <taxon>Actinomycetes</taxon>
        <taxon>Pseudonocardiales</taxon>
        <taxon>Pseudonocardiaceae</taxon>
        <taxon>Amycolatopsis</taxon>
    </lineage>
</organism>
<dbReference type="Proteomes" id="UP001144096">
    <property type="component" value="Unassembled WGS sequence"/>
</dbReference>
<evidence type="ECO:0000313" key="1">
    <source>
        <dbReference type="EMBL" id="MCR6488335.1"/>
    </source>
</evidence>
<dbReference type="PANTHER" id="PTHR36221">
    <property type="entry name" value="DUF742 DOMAIN-CONTAINING PROTEIN"/>
    <property type="match status" value="1"/>
</dbReference>
<dbReference type="PANTHER" id="PTHR36221:SF1">
    <property type="entry name" value="DUF742 DOMAIN-CONTAINING PROTEIN"/>
    <property type="match status" value="1"/>
</dbReference>
<sequence>MSPTDHGFRPGPVKTYVLTGGRTRPKATLPAETLIIALRNAPVSARTNRQQRDLLRLCRGQLGLAEVAAHLKLPMSVARILASDLIDAGLLGVRDPGQDTRPKLELMEQVLAGLRKL</sequence>
<accession>A0A9X2SQB1</accession>
<comment type="caution">
    <text evidence="1">The sequence shown here is derived from an EMBL/GenBank/DDBJ whole genome shotgun (WGS) entry which is preliminary data.</text>
</comment>